<comment type="caution">
    <text evidence="2">The sequence shown here is derived from an EMBL/GenBank/DDBJ whole genome shotgun (WGS) entry which is preliminary data.</text>
</comment>
<protein>
    <submittedName>
        <fullName evidence="2">Reverse transcriptase</fullName>
    </submittedName>
</protein>
<feature type="domain" description="Endonuclease/exonuclease/phosphatase" evidence="1">
    <location>
        <begin position="165"/>
        <end position="355"/>
    </location>
</feature>
<keyword evidence="2" id="KW-0808">Transferase</keyword>
<accession>A0A5B6V755</accession>
<dbReference type="PANTHER" id="PTHR33710">
    <property type="entry name" value="BNAC02G09200D PROTEIN"/>
    <property type="match status" value="1"/>
</dbReference>
<dbReference type="Pfam" id="PF03372">
    <property type="entry name" value="Exo_endo_phos"/>
    <property type="match status" value="1"/>
</dbReference>
<gene>
    <name evidence="2" type="ORF">EPI10_000104</name>
</gene>
<evidence type="ECO:0000313" key="2">
    <source>
        <dbReference type="EMBL" id="KAA3464883.1"/>
    </source>
</evidence>
<dbReference type="InterPro" id="IPR005135">
    <property type="entry name" value="Endo/exonuclease/phosphatase"/>
</dbReference>
<dbReference type="Proteomes" id="UP000325315">
    <property type="component" value="Unassembled WGS sequence"/>
</dbReference>
<organism evidence="2 3">
    <name type="scientific">Gossypium australe</name>
    <dbReference type="NCBI Taxonomy" id="47621"/>
    <lineage>
        <taxon>Eukaryota</taxon>
        <taxon>Viridiplantae</taxon>
        <taxon>Streptophyta</taxon>
        <taxon>Embryophyta</taxon>
        <taxon>Tracheophyta</taxon>
        <taxon>Spermatophyta</taxon>
        <taxon>Magnoliopsida</taxon>
        <taxon>eudicotyledons</taxon>
        <taxon>Gunneridae</taxon>
        <taxon>Pentapetalae</taxon>
        <taxon>rosids</taxon>
        <taxon>malvids</taxon>
        <taxon>Malvales</taxon>
        <taxon>Malvaceae</taxon>
        <taxon>Malvoideae</taxon>
        <taxon>Gossypium</taxon>
    </lineage>
</organism>
<name>A0A5B6V755_9ROSI</name>
<dbReference type="EMBL" id="SMMG02000007">
    <property type="protein sequence ID" value="KAA3464883.1"/>
    <property type="molecule type" value="Genomic_DNA"/>
</dbReference>
<dbReference type="OrthoDB" id="1001832at2759"/>
<dbReference type="AlphaFoldDB" id="A0A5B6V755"/>
<dbReference type="Gene3D" id="3.60.10.10">
    <property type="entry name" value="Endonuclease/exonuclease/phosphatase"/>
    <property type="match status" value="1"/>
</dbReference>
<proteinExistence type="predicted"/>
<keyword evidence="2" id="KW-0695">RNA-directed DNA polymerase</keyword>
<sequence>MVTVAGRSNREASVPELGKLNSKMVHANPDINRDDISMVEKMVEVGSLDTRKHIAVVFMTNKEDRSLTQNLEHEPIMRRNLLIGRGNGLKDKRRNVTKKLNKIQASGSNKFKINGSPKVLLKESMNHLAENISKLIRDLPGSNAPLGDEEIMKGSEIPEHVSRNFIRAFREYNTDDRPDIVCLLEPRVSGKKANCIIDQLGFNFSHRVEAVGFSGGIWVGWKESVRIQIIQNHPQFILLIVNEYVPNKKKFITFVYGSPNRSKRKILWEGLKSAMPPQSTPWILMGDFNAILDSEDKRSPSTIGKRCKLFGNFVYSCGLQDLGFSGPKFTWQRGGTSVRLDRALANDAWMEAFPQCLMSNLPRIKSDRPILLSTRTDMDLATGRPFRFLAGWTKHNNFSTFVKDKWIYGGNMAESLNRFTVHAKEWNKKVYGFLGSRKRQLMRSLNNIQKTLDHTDSRFLTKKEM</sequence>
<keyword evidence="2" id="KW-0548">Nucleotidyltransferase</keyword>
<dbReference type="SUPFAM" id="SSF56219">
    <property type="entry name" value="DNase I-like"/>
    <property type="match status" value="1"/>
</dbReference>
<dbReference type="InterPro" id="IPR036691">
    <property type="entry name" value="Endo/exonu/phosph_ase_sf"/>
</dbReference>
<evidence type="ECO:0000259" key="1">
    <source>
        <dbReference type="Pfam" id="PF03372"/>
    </source>
</evidence>
<evidence type="ECO:0000313" key="3">
    <source>
        <dbReference type="Proteomes" id="UP000325315"/>
    </source>
</evidence>
<dbReference type="PANTHER" id="PTHR33710:SF77">
    <property type="entry name" value="DNASE I-LIKE SUPERFAMILY PROTEIN"/>
    <property type="match status" value="1"/>
</dbReference>
<reference evidence="3" key="1">
    <citation type="journal article" date="2019" name="Plant Biotechnol. J.">
        <title>Genome sequencing of the Australian wild diploid species Gossypium australe highlights disease resistance and delayed gland morphogenesis.</title>
        <authorList>
            <person name="Cai Y."/>
            <person name="Cai X."/>
            <person name="Wang Q."/>
            <person name="Wang P."/>
            <person name="Zhang Y."/>
            <person name="Cai C."/>
            <person name="Xu Y."/>
            <person name="Wang K."/>
            <person name="Zhou Z."/>
            <person name="Wang C."/>
            <person name="Geng S."/>
            <person name="Li B."/>
            <person name="Dong Q."/>
            <person name="Hou Y."/>
            <person name="Wang H."/>
            <person name="Ai P."/>
            <person name="Liu Z."/>
            <person name="Yi F."/>
            <person name="Sun M."/>
            <person name="An G."/>
            <person name="Cheng J."/>
            <person name="Zhang Y."/>
            <person name="Shi Q."/>
            <person name="Xie Y."/>
            <person name="Shi X."/>
            <person name="Chang Y."/>
            <person name="Huang F."/>
            <person name="Chen Y."/>
            <person name="Hong S."/>
            <person name="Mi L."/>
            <person name="Sun Q."/>
            <person name="Zhang L."/>
            <person name="Zhou B."/>
            <person name="Peng R."/>
            <person name="Zhang X."/>
            <person name="Liu F."/>
        </authorList>
    </citation>
    <scope>NUCLEOTIDE SEQUENCE [LARGE SCALE GENOMIC DNA]</scope>
    <source>
        <strain evidence="3">cv. PA1801</strain>
    </source>
</reference>
<keyword evidence="3" id="KW-1185">Reference proteome</keyword>
<dbReference type="GO" id="GO:0003964">
    <property type="term" value="F:RNA-directed DNA polymerase activity"/>
    <property type="evidence" value="ECO:0007669"/>
    <property type="project" value="UniProtKB-KW"/>
</dbReference>